<evidence type="ECO:0000313" key="3">
    <source>
        <dbReference type="Proteomes" id="UP000011682"/>
    </source>
</evidence>
<organism evidence="2 3">
    <name type="scientific">Cystobacter fuscus (strain ATCC 25194 / DSM 2262 / NBRC 100088 / M29)</name>
    <dbReference type="NCBI Taxonomy" id="1242864"/>
    <lineage>
        <taxon>Bacteria</taxon>
        <taxon>Pseudomonadati</taxon>
        <taxon>Myxococcota</taxon>
        <taxon>Myxococcia</taxon>
        <taxon>Myxococcales</taxon>
        <taxon>Cystobacterineae</taxon>
        <taxon>Archangiaceae</taxon>
        <taxon>Cystobacter</taxon>
    </lineage>
</organism>
<accession>S9R751</accession>
<evidence type="ECO:0000313" key="2">
    <source>
        <dbReference type="EMBL" id="EPX64868.1"/>
    </source>
</evidence>
<reference evidence="2" key="1">
    <citation type="submission" date="2013-05" db="EMBL/GenBank/DDBJ databases">
        <title>Genome assembly of Cystobacter fuscus DSM 2262.</title>
        <authorList>
            <person name="Sharma G."/>
            <person name="Khatri I."/>
            <person name="Kaur C."/>
            <person name="Mayilraj S."/>
            <person name="Subramanian S."/>
        </authorList>
    </citation>
    <scope>NUCLEOTIDE SEQUENCE [LARGE SCALE GENOMIC DNA]</scope>
    <source>
        <strain evidence="2">DSM 2262</strain>
    </source>
</reference>
<feature type="compositionally biased region" description="Basic and acidic residues" evidence="1">
    <location>
        <begin position="23"/>
        <end position="32"/>
    </location>
</feature>
<dbReference type="EMBL" id="ANAH02000001">
    <property type="protein sequence ID" value="EPX64868.1"/>
    <property type="molecule type" value="Genomic_DNA"/>
</dbReference>
<protein>
    <submittedName>
        <fullName evidence="2">Uncharacterized protein</fullName>
    </submittedName>
</protein>
<keyword evidence="3" id="KW-1185">Reference proteome</keyword>
<proteinExistence type="predicted"/>
<dbReference type="Proteomes" id="UP000011682">
    <property type="component" value="Unassembled WGS sequence"/>
</dbReference>
<feature type="region of interest" description="Disordered" evidence="1">
    <location>
        <begin position="1"/>
        <end position="72"/>
    </location>
</feature>
<feature type="compositionally biased region" description="Pro residues" evidence="1">
    <location>
        <begin position="56"/>
        <end position="65"/>
    </location>
</feature>
<gene>
    <name evidence="2" type="ORF">D187_000290</name>
</gene>
<evidence type="ECO:0000256" key="1">
    <source>
        <dbReference type="SAM" id="MobiDB-lite"/>
    </source>
</evidence>
<dbReference type="AlphaFoldDB" id="S9R751"/>
<sequence>MPPGAHVDVHRRGWILGQRRRGHADEQSHEPADPTAPLASRSGPAALPTLLHSFAPPRPRGPTPVPDSGGRT</sequence>
<comment type="caution">
    <text evidence="2">The sequence shown here is derived from an EMBL/GenBank/DDBJ whole genome shotgun (WGS) entry which is preliminary data.</text>
</comment>
<name>S9R751_CYSF2</name>